<dbReference type="InterPro" id="IPR000595">
    <property type="entry name" value="cNMP-bd_dom"/>
</dbReference>
<comment type="subcellular location">
    <subcellularLocation>
        <location evidence="1">Membrane</location>
        <topology evidence="1">Multi-pass membrane protein</topology>
    </subcellularLocation>
</comment>
<feature type="transmembrane region" description="Helical" evidence="12">
    <location>
        <begin position="128"/>
        <end position="146"/>
    </location>
</feature>
<dbReference type="CDD" id="cd00038">
    <property type="entry name" value="CAP_ED"/>
    <property type="match status" value="1"/>
</dbReference>
<dbReference type="RefSeq" id="XP_004031817.1">
    <property type="nucleotide sequence ID" value="XM_004031769.1"/>
</dbReference>
<keyword evidence="10 12" id="KW-0472">Membrane</keyword>
<dbReference type="InterPro" id="IPR003938">
    <property type="entry name" value="K_chnl_volt-dep_EAG/ELK/ERG"/>
</dbReference>
<keyword evidence="7" id="KW-0630">Potassium</keyword>
<dbReference type="InParanoid" id="G0QX44"/>
<dbReference type="GeneID" id="14906343"/>
<evidence type="ECO:0000256" key="1">
    <source>
        <dbReference type="ARBA" id="ARBA00004141"/>
    </source>
</evidence>
<dbReference type="InterPro" id="IPR050818">
    <property type="entry name" value="KCNH_animal-type"/>
</dbReference>
<organism evidence="14 15">
    <name type="scientific">Ichthyophthirius multifiliis</name>
    <name type="common">White spot disease agent</name>
    <name type="synonym">Ich</name>
    <dbReference type="NCBI Taxonomy" id="5932"/>
    <lineage>
        <taxon>Eukaryota</taxon>
        <taxon>Sar</taxon>
        <taxon>Alveolata</taxon>
        <taxon>Ciliophora</taxon>
        <taxon>Intramacronucleata</taxon>
        <taxon>Oligohymenophorea</taxon>
        <taxon>Hymenostomatida</taxon>
        <taxon>Ophryoglenina</taxon>
        <taxon>Ichthyophthirius</taxon>
    </lineage>
</organism>
<evidence type="ECO:0000256" key="10">
    <source>
        <dbReference type="ARBA" id="ARBA00023136"/>
    </source>
</evidence>
<evidence type="ECO:0000256" key="3">
    <source>
        <dbReference type="ARBA" id="ARBA00022538"/>
    </source>
</evidence>
<dbReference type="SMART" id="SM00100">
    <property type="entry name" value="cNMP"/>
    <property type="match status" value="1"/>
</dbReference>
<evidence type="ECO:0000256" key="5">
    <source>
        <dbReference type="ARBA" id="ARBA00022826"/>
    </source>
</evidence>
<accession>G0QX44</accession>
<dbReference type="GO" id="GO:0005886">
    <property type="term" value="C:plasma membrane"/>
    <property type="evidence" value="ECO:0007669"/>
    <property type="project" value="TreeGrafter"/>
</dbReference>
<dbReference type="EMBL" id="GL984031">
    <property type="protein sequence ID" value="EGR30221.1"/>
    <property type="molecule type" value="Genomic_DNA"/>
</dbReference>
<dbReference type="Gene3D" id="2.60.120.10">
    <property type="entry name" value="Jelly Rolls"/>
    <property type="match status" value="1"/>
</dbReference>
<evidence type="ECO:0000313" key="14">
    <source>
        <dbReference type="EMBL" id="EGR30221.1"/>
    </source>
</evidence>
<keyword evidence="11" id="KW-0407">Ion channel</keyword>
<dbReference type="GO" id="GO:0042391">
    <property type="term" value="P:regulation of membrane potential"/>
    <property type="evidence" value="ECO:0007669"/>
    <property type="project" value="TreeGrafter"/>
</dbReference>
<keyword evidence="2" id="KW-0813">Transport</keyword>
<keyword evidence="3" id="KW-0633">Potassium transport</keyword>
<name>G0QX44_ICHMU</name>
<dbReference type="STRING" id="857967.G0QX44"/>
<feature type="transmembrane region" description="Helical" evidence="12">
    <location>
        <begin position="158"/>
        <end position="179"/>
    </location>
</feature>
<dbReference type="PANTHER" id="PTHR10217">
    <property type="entry name" value="VOLTAGE AND LIGAND GATED POTASSIUM CHANNEL"/>
    <property type="match status" value="1"/>
</dbReference>
<dbReference type="Gene3D" id="1.10.287.630">
    <property type="entry name" value="Helix hairpin bin"/>
    <property type="match status" value="1"/>
</dbReference>
<dbReference type="InterPro" id="IPR018490">
    <property type="entry name" value="cNMP-bd_dom_sf"/>
</dbReference>
<dbReference type="PANTHER" id="PTHR10217:SF435">
    <property type="entry name" value="POTASSIUM VOLTAGE-GATED CHANNEL PROTEIN EAG"/>
    <property type="match status" value="1"/>
</dbReference>
<evidence type="ECO:0000313" key="15">
    <source>
        <dbReference type="Proteomes" id="UP000008983"/>
    </source>
</evidence>
<keyword evidence="5" id="KW-0631">Potassium channel</keyword>
<dbReference type="PRINTS" id="PR01463">
    <property type="entry name" value="EAGCHANLFMLY"/>
</dbReference>
<dbReference type="PROSITE" id="PS50042">
    <property type="entry name" value="CNMP_BINDING_3"/>
    <property type="match status" value="1"/>
</dbReference>
<evidence type="ECO:0000256" key="4">
    <source>
        <dbReference type="ARBA" id="ARBA00022692"/>
    </source>
</evidence>
<dbReference type="Gene3D" id="1.10.287.70">
    <property type="match status" value="1"/>
</dbReference>
<evidence type="ECO:0000256" key="9">
    <source>
        <dbReference type="ARBA" id="ARBA00023065"/>
    </source>
</evidence>
<dbReference type="SUPFAM" id="SSF51206">
    <property type="entry name" value="cAMP-binding domain-like"/>
    <property type="match status" value="1"/>
</dbReference>
<keyword evidence="8 12" id="KW-1133">Transmembrane helix</keyword>
<dbReference type="OrthoDB" id="415460at2759"/>
<dbReference type="Proteomes" id="UP000008983">
    <property type="component" value="Unassembled WGS sequence"/>
</dbReference>
<evidence type="ECO:0000256" key="6">
    <source>
        <dbReference type="ARBA" id="ARBA00022882"/>
    </source>
</evidence>
<dbReference type="GO" id="GO:0005249">
    <property type="term" value="F:voltage-gated potassium channel activity"/>
    <property type="evidence" value="ECO:0007669"/>
    <property type="project" value="InterPro"/>
</dbReference>
<dbReference type="GO" id="GO:0034702">
    <property type="term" value="C:monoatomic ion channel complex"/>
    <property type="evidence" value="ECO:0007669"/>
    <property type="project" value="UniProtKB-KW"/>
</dbReference>
<keyword evidence="6" id="KW-0851">Voltage-gated channel</keyword>
<reference evidence="14 15" key="1">
    <citation type="submission" date="2011-07" db="EMBL/GenBank/DDBJ databases">
        <authorList>
            <person name="Coyne R."/>
            <person name="Brami D."/>
            <person name="Johnson J."/>
            <person name="Hostetler J."/>
            <person name="Hannick L."/>
            <person name="Clark T."/>
            <person name="Cassidy-Hanley D."/>
            <person name="Inman J."/>
        </authorList>
    </citation>
    <scope>NUCLEOTIDE SEQUENCE [LARGE SCALE GENOMIC DNA]</scope>
    <source>
        <strain evidence="14 15">G5</strain>
    </source>
</reference>
<feature type="transmembrane region" description="Helical" evidence="12">
    <location>
        <begin position="200"/>
        <end position="220"/>
    </location>
</feature>
<dbReference type="SUPFAM" id="SSF81324">
    <property type="entry name" value="Voltage-gated potassium channels"/>
    <property type="match status" value="1"/>
</dbReference>
<evidence type="ECO:0000259" key="13">
    <source>
        <dbReference type="PROSITE" id="PS50042"/>
    </source>
</evidence>
<keyword evidence="15" id="KW-1185">Reference proteome</keyword>
<evidence type="ECO:0000256" key="12">
    <source>
        <dbReference type="SAM" id="Phobius"/>
    </source>
</evidence>
<sequence length="782" mass="93394">MTQTTTVVKSLSKKRESQLPSVWQLKGLKILFQVSKFIAHLKYIAPKYKFRQLNGDQFNIIGDNVSYHKFYKYENYLNVQPSFYKLFIYETNKKLQNIKKYQYFTQIILSILNNDSIILFPDSLFKKIWDCLLLFLLIINIFYIPLNLAFNLASQSYLFTYIMNVLPGWIFSIDIILHFNTAYYQKGIIVTERRKITRKYLSGQFFIDSFVILPFLMASYLQIQYLQLIILLRFNKMIQISNDFIEFFSLKNKQIAKYDLCKLIFLILFIAHLCGCCFYQLTKIEIENNIKTNWLKRFSTTSDIQETTNWYSQYILSFYWAVITMITVGYGDIYPVNDYERVFVIIITMLSCGVFAYSVNSIGSIIQNITYKNQSFKNKMMLLSQHMNKRGMNTELQMKVKKYFEYLNDEELEDNEQGENMLNQLVGSLKMEVYQDIYGKILNSKKVFKLNFSQNFISKIAPKLKEKRFGPEEIIYNEHENNSKLYFLMEGEINLFLNVKNYQQNQSVIKQLSQGDNLGEISFLSGMKTDHGAITVNVVSLVYLNIEDFLEIIKDFPEDREKFCLLKDNYQLYQSSRGLGIIFLSKYIHIFILQNTKKGNQCQGCGKYSHQIFNCHFVKYIPNKDQIIKRFLKQDLYQQRIEFTRNRIKYYNTWDCLEDIKQAVVEVLIEKEKLNSLFELETFINRLRQIEQNQVFESENNSTDLQKLDQENIQQRVQQVIRKGSRKYFFFLSNKINYLFYIKNKQTKQIIQKEYCSNSSPSFYRRQYNKKFLKKDFFKKRK</sequence>
<dbReference type="AlphaFoldDB" id="G0QX44"/>
<keyword evidence="9" id="KW-0406">Ion transport</keyword>
<evidence type="ECO:0000256" key="7">
    <source>
        <dbReference type="ARBA" id="ARBA00022958"/>
    </source>
</evidence>
<evidence type="ECO:0000256" key="11">
    <source>
        <dbReference type="ARBA" id="ARBA00023303"/>
    </source>
</evidence>
<feature type="transmembrane region" description="Helical" evidence="12">
    <location>
        <begin position="342"/>
        <end position="359"/>
    </location>
</feature>
<protein>
    <recommendedName>
        <fullName evidence="13">Cyclic nucleotide-binding domain-containing protein</fullName>
    </recommendedName>
</protein>
<feature type="transmembrane region" description="Helical" evidence="12">
    <location>
        <begin position="260"/>
        <end position="281"/>
    </location>
</feature>
<dbReference type="OMA" id="IHHANIP"/>
<dbReference type="Pfam" id="PF00520">
    <property type="entry name" value="Ion_trans"/>
    <property type="match status" value="1"/>
</dbReference>
<dbReference type="InterPro" id="IPR014710">
    <property type="entry name" value="RmlC-like_jellyroll"/>
</dbReference>
<gene>
    <name evidence="14" type="ORF">IMG5_137760</name>
</gene>
<keyword evidence="4 12" id="KW-0812">Transmembrane</keyword>
<dbReference type="eggNOG" id="KOG0498">
    <property type="taxonomic scope" value="Eukaryota"/>
</dbReference>
<feature type="domain" description="Cyclic nucleotide-binding" evidence="13">
    <location>
        <begin position="448"/>
        <end position="553"/>
    </location>
</feature>
<evidence type="ECO:0000256" key="8">
    <source>
        <dbReference type="ARBA" id="ARBA00022989"/>
    </source>
</evidence>
<dbReference type="InterPro" id="IPR005821">
    <property type="entry name" value="Ion_trans_dom"/>
</dbReference>
<dbReference type="Pfam" id="PF00027">
    <property type="entry name" value="cNMP_binding"/>
    <property type="match status" value="1"/>
</dbReference>
<proteinExistence type="predicted"/>
<evidence type="ECO:0000256" key="2">
    <source>
        <dbReference type="ARBA" id="ARBA00022448"/>
    </source>
</evidence>
<feature type="transmembrane region" description="Helical" evidence="12">
    <location>
        <begin position="311"/>
        <end position="330"/>
    </location>
</feature>